<gene>
    <name evidence="3" type="ORF">EV689_11166</name>
    <name evidence="2" type="ORF">NCTC11188_01900</name>
</gene>
<evidence type="ECO:0000313" key="4">
    <source>
        <dbReference type="Proteomes" id="UP000255113"/>
    </source>
</evidence>
<dbReference type="Proteomes" id="UP000294683">
    <property type="component" value="Unassembled WGS sequence"/>
</dbReference>
<name>A0A379B0H2_AVIGA</name>
<keyword evidence="5" id="KW-1185">Reference proteome</keyword>
<dbReference type="Proteomes" id="UP000255113">
    <property type="component" value="Unassembled WGS sequence"/>
</dbReference>
<keyword evidence="1" id="KW-0812">Transmembrane</keyword>
<protein>
    <recommendedName>
        <fullName evidence="6">Transmembrane protein</fullName>
    </recommendedName>
</protein>
<feature type="transmembrane region" description="Helical" evidence="1">
    <location>
        <begin position="36"/>
        <end position="55"/>
    </location>
</feature>
<organism evidence="2 4">
    <name type="scientific">Avibacterium gallinarum</name>
    <name type="common">Pasteurella gallinarum</name>
    <dbReference type="NCBI Taxonomy" id="755"/>
    <lineage>
        <taxon>Bacteria</taxon>
        <taxon>Pseudomonadati</taxon>
        <taxon>Pseudomonadota</taxon>
        <taxon>Gammaproteobacteria</taxon>
        <taxon>Pasteurellales</taxon>
        <taxon>Pasteurellaceae</taxon>
        <taxon>Avibacterium</taxon>
    </lineage>
</organism>
<dbReference type="RefSeq" id="WP_103854291.1">
    <property type="nucleotide sequence ID" value="NZ_JBMMEU010000012.1"/>
</dbReference>
<reference evidence="2 4" key="1">
    <citation type="submission" date="2018-06" db="EMBL/GenBank/DDBJ databases">
        <authorList>
            <consortium name="Pathogen Informatics"/>
            <person name="Doyle S."/>
        </authorList>
    </citation>
    <scope>NUCLEOTIDE SEQUENCE [LARGE SCALE GENOMIC DNA]</scope>
    <source>
        <strain evidence="2 4">NCTC11188</strain>
    </source>
</reference>
<dbReference type="AlphaFoldDB" id="A0A379B0H2"/>
<keyword evidence="1" id="KW-0472">Membrane</keyword>
<evidence type="ECO:0000313" key="2">
    <source>
        <dbReference type="EMBL" id="SUB27825.1"/>
    </source>
</evidence>
<sequence length="140" mass="16257">MKKHLKCLNMTIVGFGGTIVSRIEKSGWISGYELEFVLLSLIILLSIVYFSTLYINKNTIKPNNPFNGLNAKGRNVLLFYFACCLMIFYSCYFWSKKYSLDTSLALIYFIILGVILSFFYTKILRFVNKNYSLDKKKGLY</sequence>
<accession>A0A379B0H2</accession>
<evidence type="ECO:0000313" key="5">
    <source>
        <dbReference type="Proteomes" id="UP000294683"/>
    </source>
</evidence>
<proteinExistence type="predicted"/>
<evidence type="ECO:0000313" key="3">
    <source>
        <dbReference type="EMBL" id="TDP27546.1"/>
    </source>
</evidence>
<reference evidence="3 5" key="2">
    <citation type="submission" date="2019-03" db="EMBL/GenBank/DDBJ databases">
        <title>Genomic Encyclopedia of Type Strains, Phase IV (KMG-IV): sequencing the most valuable type-strain genomes for metagenomic binning, comparative biology and taxonomic classification.</title>
        <authorList>
            <person name="Goeker M."/>
        </authorList>
    </citation>
    <scope>NUCLEOTIDE SEQUENCE [LARGE SCALE GENOMIC DNA]</scope>
    <source>
        <strain evidence="3 5">DSM 17481</strain>
    </source>
</reference>
<feature type="transmembrane region" description="Helical" evidence="1">
    <location>
        <begin position="76"/>
        <end position="95"/>
    </location>
</feature>
<dbReference type="EMBL" id="UGSQ01000003">
    <property type="protein sequence ID" value="SUB27825.1"/>
    <property type="molecule type" value="Genomic_DNA"/>
</dbReference>
<evidence type="ECO:0000256" key="1">
    <source>
        <dbReference type="SAM" id="Phobius"/>
    </source>
</evidence>
<evidence type="ECO:0008006" key="6">
    <source>
        <dbReference type="Google" id="ProtNLM"/>
    </source>
</evidence>
<feature type="transmembrane region" description="Helical" evidence="1">
    <location>
        <begin position="107"/>
        <end position="127"/>
    </location>
</feature>
<keyword evidence="1" id="KW-1133">Transmembrane helix</keyword>
<dbReference type="EMBL" id="SNXJ01000011">
    <property type="protein sequence ID" value="TDP27546.1"/>
    <property type="molecule type" value="Genomic_DNA"/>
</dbReference>